<dbReference type="InterPro" id="IPR019800">
    <property type="entry name" value="Glyco_hydro_3_AS"/>
</dbReference>
<dbReference type="GO" id="GO:0004553">
    <property type="term" value="F:hydrolase activity, hydrolyzing O-glycosyl compounds"/>
    <property type="evidence" value="ECO:0007669"/>
    <property type="project" value="InterPro"/>
</dbReference>
<dbReference type="InterPro" id="IPR017853">
    <property type="entry name" value="GH"/>
</dbReference>
<evidence type="ECO:0000259" key="4">
    <source>
        <dbReference type="Pfam" id="PF00933"/>
    </source>
</evidence>
<dbReference type="RefSeq" id="WP_120788432.1">
    <property type="nucleotide sequence ID" value="NZ_CP032624.1"/>
</dbReference>
<keyword evidence="2 5" id="KW-0378">Hydrolase</keyword>
<dbReference type="Proteomes" id="UP000275069">
    <property type="component" value="Chromosome"/>
</dbReference>
<keyword evidence="6" id="KW-1185">Reference proteome</keyword>
<dbReference type="OrthoDB" id="9805821at2"/>
<dbReference type="GO" id="GO:0009254">
    <property type="term" value="P:peptidoglycan turnover"/>
    <property type="evidence" value="ECO:0007669"/>
    <property type="project" value="TreeGrafter"/>
</dbReference>
<feature type="domain" description="Glycoside hydrolase family 3 N-terminal" evidence="4">
    <location>
        <begin position="29"/>
        <end position="319"/>
    </location>
</feature>
<reference evidence="5 6" key="1">
    <citation type="submission" date="2018-09" db="EMBL/GenBank/DDBJ databases">
        <title>Genome sequencing of strain 2DFW10M-5.</title>
        <authorList>
            <person name="Heo J."/>
            <person name="Kim S.-J."/>
            <person name="Kwon S.-W."/>
        </authorList>
    </citation>
    <scope>NUCLEOTIDE SEQUENCE [LARGE SCALE GENOMIC DNA]</scope>
    <source>
        <strain evidence="5 6">2DFW10M-5</strain>
    </source>
</reference>
<dbReference type="GO" id="GO:0005975">
    <property type="term" value="P:carbohydrate metabolic process"/>
    <property type="evidence" value="ECO:0007669"/>
    <property type="project" value="InterPro"/>
</dbReference>
<dbReference type="AlphaFoldDB" id="A0A387BJJ4"/>
<proteinExistence type="inferred from homology"/>
<evidence type="ECO:0000256" key="1">
    <source>
        <dbReference type="ARBA" id="ARBA00005336"/>
    </source>
</evidence>
<protein>
    <submittedName>
        <fullName evidence="5">Glycoside hydrolase family 3 protein</fullName>
    </submittedName>
</protein>
<dbReference type="Gene3D" id="3.20.20.300">
    <property type="entry name" value="Glycoside hydrolase, family 3, N-terminal domain"/>
    <property type="match status" value="1"/>
</dbReference>
<dbReference type="InterPro" id="IPR050226">
    <property type="entry name" value="NagZ_Beta-hexosaminidase"/>
</dbReference>
<evidence type="ECO:0000256" key="3">
    <source>
        <dbReference type="ARBA" id="ARBA00023295"/>
    </source>
</evidence>
<dbReference type="Pfam" id="PF00933">
    <property type="entry name" value="Glyco_hydro_3"/>
    <property type="match status" value="1"/>
</dbReference>
<dbReference type="PROSITE" id="PS00775">
    <property type="entry name" value="GLYCOSYL_HYDROL_F3"/>
    <property type="match status" value="1"/>
</dbReference>
<dbReference type="InterPro" id="IPR036962">
    <property type="entry name" value="Glyco_hydro_3_N_sf"/>
</dbReference>
<dbReference type="KEGG" id="gry:D7I44_04745"/>
<evidence type="ECO:0000313" key="5">
    <source>
        <dbReference type="EMBL" id="AYG02898.1"/>
    </source>
</evidence>
<dbReference type="PANTHER" id="PTHR30480:SF16">
    <property type="entry name" value="GLYCOSIDE HYDROLASE FAMILY 3 DOMAIN PROTEIN"/>
    <property type="match status" value="1"/>
</dbReference>
<dbReference type="InterPro" id="IPR001764">
    <property type="entry name" value="Glyco_hydro_3_N"/>
</dbReference>
<evidence type="ECO:0000313" key="6">
    <source>
        <dbReference type="Proteomes" id="UP000275069"/>
    </source>
</evidence>
<evidence type="ECO:0000256" key="2">
    <source>
        <dbReference type="ARBA" id="ARBA00022801"/>
    </source>
</evidence>
<sequence length="499" mass="51838">MASPSRSEILGTLLPGFVGTELPEWLGTLLREGLGGVCLFGGNIGTGEQTAALTAAILAENPDAVIAIDEEGGDVTRLYYDRGAPYPGNALLGRIGDLALTERTARAVGWQLREVGVNVTFAPDADINSNPDNPVIGVRSFGTDPDVVADHAAAWVGAVQATGVGAAAKHFPGHGDTAQDSHLALPIVDRSLEELRERELVPFRAAIEAGTELIMTSHILLPQLDAVPATMSAPVLQGLLRGELGFTGVIVSDALDMKGASGELGIPGAAARALAAGVDLLCIGTDNTAAQLEEIAAAIAAAVASGALDGERVADAARRTRLLAGRLRARAATAPLPASPVPEPQYDLDEITRGFDVSPYAREWIAAADGQYELVRIESVANIAVGEAPWGVESDLVVMPPMAEEPRSGVSKPPAARDRFETRADAGASTIGLVIIGKDLHRRAYARDYIDRARAERGASVLVVDMGWAGDDRAYADVATFGASRLAGQALVHLLGGVA</sequence>
<dbReference type="SUPFAM" id="SSF51445">
    <property type="entry name" value="(Trans)glycosidases"/>
    <property type="match status" value="1"/>
</dbReference>
<accession>A0A387BJJ4</accession>
<gene>
    <name evidence="5" type="ORF">D7I44_04745</name>
</gene>
<name>A0A387BJJ4_9MICO</name>
<dbReference type="EMBL" id="CP032624">
    <property type="protein sequence ID" value="AYG02898.1"/>
    <property type="molecule type" value="Genomic_DNA"/>
</dbReference>
<comment type="similarity">
    <text evidence="1">Belongs to the glycosyl hydrolase 3 family.</text>
</comment>
<keyword evidence="3" id="KW-0326">Glycosidase</keyword>
<dbReference type="PANTHER" id="PTHR30480">
    <property type="entry name" value="BETA-HEXOSAMINIDASE-RELATED"/>
    <property type="match status" value="1"/>
</dbReference>
<organism evidence="5 6">
    <name type="scientific">Gryllotalpicola protaetiae</name>
    <dbReference type="NCBI Taxonomy" id="2419771"/>
    <lineage>
        <taxon>Bacteria</taxon>
        <taxon>Bacillati</taxon>
        <taxon>Actinomycetota</taxon>
        <taxon>Actinomycetes</taxon>
        <taxon>Micrococcales</taxon>
        <taxon>Microbacteriaceae</taxon>
        <taxon>Gryllotalpicola</taxon>
    </lineage>
</organism>